<gene>
    <name evidence="1" type="ORF">CcrPW_gp158c</name>
</gene>
<dbReference type="GO" id="GO:0006231">
    <property type="term" value="P:dTMP biosynthetic process"/>
    <property type="evidence" value="ECO:0007669"/>
    <property type="project" value="InterPro"/>
</dbReference>
<protein>
    <submittedName>
        <fullName evidence="1">Putative thymidylate synthase</fullName>
    </submittedName>
</protein>
<evidence type="ECO:0000313" key="1">
    <source>
        <dbReference type="EMBL" id="AXQ68697.1"/>
    </source>
</evidence>
<evidence type="ECO:0000313" key="2">
    <source>
        <dbReference type="Proteomes" id="UP000259026"/>
    </source>
</evidence>
<dbReference type="Proteomes" id="UP000259026">
    <property type="component" value="Segment"/>
</dbReference>
<dbReference type="Gene3D" id="3.30.1360.170">
    <property type="match status" value="1"/>
</dbReference>
<proteinExistence type="predicted"/>
<dbReference type="GO" id="GO:0050660">
    <property type="term" value="F:flavin adenine dinucleotide binding"/>
    <property type="evidence" value="ECO:0007669"/>
    <property type="project" value="InterPro"/>
</dbReference>
<dbReference type="PROSITE" id="PS51331">
    <property type="entry name" value="THYX"/>
    <property type="match status" value="1"/>
</dbReference>
<dbReference type="InterPro" id="IPR036098">
    <property type="entry name" value="Thymidylate_synthase_ThyX_sf"/>
</dbReference>
<reference evidence="1" key="1">
    <citation type="submission" date="2018-07" db="EMBL/GenBank/DDBJ databases">
        <authorList>
            <person name="Quirk P.G."/>
            <person name="Krulwich T.A."/>
        </authorList>
    </citation>
    <scope>NUCLEOTIDE SEQUENCE</scope>
</reference>
<name>A0A385ED01_9CAUD</name>
<dbReference type="GO" id="GO:0050797">
    <property type="term" value="F:thymidylate synthase (FAD) activity"/>
    <property type="evidence" value="ECO:0007669"/>
    <property type="project" value="InterPro"/>
</dbReference>
<keyword evidence="2" id="KW-1185">Reference proteome</keyword>
<reference evidence="1" key="2">
    <citation type="submission" date="2018-09" db="EMBL/GenBank/DDBJ databases">
        <title>Giant CbK-like Caulobacter bacteriophages have genetically divergent genomes.</title>
        <authorList>
            <person name="Wilson K."/>
            <person name="Ely B."/>
        </authorList>
    </citation>
    <scope>NUCLEOTIDE SEQUENCE [LARGE SCALE GENOMIC DNA]</scope>
</reference>
<organism evidence="1 2">
    <name type="scientific">Caulobacter phage CcrPW</name>
    <dbReference type="NCBI Taxonomy" id="2283271"/>
    <lineage>
        <taxon>Viruses</taxon>
        <taxon>Duplodnaviria</taxon>
        <taxon>Heunggongvirae</taxon>
        <taxon>Uroviricota</taxon>
        <taxon>Caudoviricetes</taxon>
        <taxon>Jeanschmidtviridae</taxon>
        <taxon>Colossusvirus</taxon>
        <taxon>Colossusvirus PW</taxon>
    </lineage>
</organism>
<sequence>MSLFTNEPDERIREFFKVKSIAASVSEDTGARIDTLQVRYWRPIHGEVMTHRVFSRNASSSRAIPHASLTVRDADIFIPQFRKNKAGMQPGEYLSADEQFKAEAIWRDMAAYCIKRTGQMSAKEGLNIHKQWVNRPLEWFGYIDVLISSTDWSNFDGLRIHGEAQDEIRVLAEMMLEAREAATPKVLKHGEWHLPYITQQDVVDADNIARQRALPGEVVPKVIYDLMGLKGLEGHHAISARNALLLAISTARCCRVSYSKHDGARPEIETDLNLYLRLAGADPKHASPLEHQARPLLMSDPDYVQGNFSGFAQFRKFVPNERL</sequence>
<accession>A0A385ED01</accession>
<dbReference type="InterPro" id="IPR003669">
    <property type="entry name" value="Thymidylate_synthase_ThyX"/>
</dbReference>
<dbReference type="SUPFAM" id="SSF69796">
    <property type="entry name" value="Thymidylate synthase-complementing protein Thy1"/>
    <property type="match status" value="1"/>
</dbReference>
<dbReference type="EMBL" id="MH588545">
    <property type="protein sequence ID" value="AXQ68697.1"/>
    <property type="molecule type" value="Genomic_DNA"/>
</dbReference>